<feature type="compositionally biased region" description="Acidic residues" evidence="1">
    <location>
        <begin position="790"/>
        <end position="807"/>
    </location>
</feature>
<proteinExistence type="predicted"/>
<feature type="compositionally biased region" description="Polar residues" evidence="1">
    <location>
        <begin position="776"/>
        <end position="789"/>
    </location>
</feature>
<name>A0ABR3S648_9PLEO</name>
<feature type="compositionally biased region" description="Basic and acidic residues" evidence="1">
    <location>
        <begin position="582"/>
        <end position="623"/>
    </location>
</feature>
<reference evidence="2 3" key="1">
    <citation type="submission" date="2024-02" db="EMBL/GenBank/DDBJ databases">
        <title>De novo assembly and annotation of 12 fungi associated with fruit tree decline syndrome in Ontario, Canada.</title>
        <authorList>
            <person name="Sulman M."/>
            <person name="Ellouze W."/>
            <person name="Ilyukhin E."/>
        </authorList>
    </citation>
    <scope>NUCLEOTIDE SEQUENCE [LARGE SCALE GENOMIC DNA]</scope>
    <source>
        <strain evidence="2 3">M42-189</strain>
    </source>
</reference>
<feature type="region of interest" description="Disordered" evidence="1">
    <location>
        <begin position="489"/>
        <end position="517"/>
    </location>
</feature>
<organism evidence="2 3">
    <name type="scientific">Paraconiothyrium brasiliense</name>
    <dbReference type="NCBI Taxonomy" id="300254"/>
    <lineage>
        <taxon>Eukaryota</taxon>
        <taxon>Fungi</taxon>
        <taxon>Dikarya</taxon>
        <taxon>Ascomycota</taxon>
        <taxon>Pezizomycotina</taxon>
        <taxon>Dothideomycetes</taxon>
        <taxon>Pleosporomycetidae</taxon>
        <taxon>Pleosporales</taxon>
        <taxon>Massarineae</taxon>
        <taxon>Didymosphaeriaceae</taxon>
        <taxon>Paraconiothyrium</taxon>
    </lineage>
</organism>
<evidence type="ECO:0000313" key="2">
    <source>
        <dbReference type="EMBL" id="KAL1612170.1"/>
    </source>
</evidence>
<evidence type="ECO:0000313" key="3">
    <source>
        <dbReference type="Proteomes" id="UP001521785"/>
    </source>
</evidence>
<accession>A0ABR3S648</accession>
<feature type="region of interest" description="Disordered" evidence="1">
    <location>
        <begin position="434"/>
        <end position="469"/>
    </location>
</feature>
<evidence type="ECO:0000256" key="1">
    <source>
        <dbReference type="SAM" id="MobiDB-lite"/>
    </source>
</evidence>
<feature type="compositionally biased region" description="Acidic residues" evidence="1">
    <location>
        <begin position="692"/>
        <end position="706"/>
    </location>
</feature>
<feature type="region of interest" description="Disordered" evidence="1">
    <location>
        <begin position="774"/>
        <end position="834"/>
    </location>
</feature>
<gene>
    <name evidence="2" type="ORF">SLS60_000394</name>
</gene>
<keyword evidence="3" id="KW-1185">Reference proteome</keyword>
<feature type="compositionally biased region" description="Low complexity" evidence="1">
    <location>
        <begin position="673"/>
        <end position="682"/>
    </location>
</feature>
<protein>
    <submittedName>
        <fullName evidence="2">Uncharacterized protein</fullName>
    </submittedName>
</protein>
<feature type="compositionally biased region" description="Basic and acidic residues" evidence="1">
    <location>
        <begin position="737"/>
        <end position="747"/>
    </location>
</feature>
<feature type="compositionally biased region" description="Low complexity" evidence="1">
    <location>
        <begin position="825"/>
        <end position="834"/>
    </location>
</feature>
<feature type="compositionally biased region" description="Basic and acidic residues" evidence="1">
    <location>
        <begin position="634"/>
        <end position="657"/>
    </location>
</feature>
<dbReference type="Proteomes" id="UP001521785">
    <property type="component" value="Unassembled WGS sequence"/>
</dbReference>
<feature type="region of interest" description="Disordered" evidence="1">
    <location>
        <begin position="100"/>
        <end position="119"/>
    </location>
</feature>
<sequence length="913" mass="99992">MPHAPDVMPAQQPPSGMTAAFVQQNHAKRPTLNMSDATSAASYLSSGATAPMRLDRRPAFQPPTVPPPVPRGVYAPSSYGASMLGGPGVRPAIHATPAVNSKFGPCHQEQTSAGSSGMRHPVLHAQTRQTSTASQSPRYQPNPKRKQWFDTAAYQLQNPYRCVPGIPPSSQTPTRGALLYPYQVLGLRFLPPKERYKKYAEYHGLLASIYGPSINKTSQAINILSTRLNQLSAFLIHTEQRQEQDWQKLGRLQDAKEHSWRAYTLAELGLGTADLPVLVSKPASVDPQVSNTSSVSRSPAIFGQQNTHGSAPQLYMPNLNKVPPQATSGRYNGNPTGFPLRGDSWEPQGLSNPGSNPRATSTIGQAYNQAQGPSYQSQIPSTGYRARPADIPMAGAVEQVKQLPVQNQQQAGGSSSVPIVIEDDNEPQQAAVIQRSPGLSPALKRGPSAEVISPRKAPRTDSYTKPVDLTEDNGEEAAVSPATQAPISGIQAPYAPSQGYPAASQVSPSATHGPPPVRKTFEGSEDFQQYEAFRKEFEAKKQKVQNAMPGHLNPSLATENNRGLYKHNKPWMAFNASRQREIDAKEEAKRQAEKTEERLKARRKQEAARKREKRQSEQAEKQKVAAQKARREQRRREAARAKEEAEAAEAANRKKAAEGMAAKAKQQQEELEAATLRQQAQAPPETEHIVDEDTLADIDDEDENDELGQAIIGLMDQSDEEEEQAEASRDAQITTKEALDDNSHEDAPLQSSIDMPSEVVPGHDDLADLFEEQVEDASTSPNGLSTENISADDDDMRSLFSDDEVDSETPITSPEDSLVLEQADTSNTSATTTSANTGFTLQEKTQIDAPVNEQDPRFVANRLQIQVLEKEIEEKTARLSTSTNGLYKKRIEAIIKRLNEEKILLEIEFADEI</sequence>
<feature type="region of interest" description="Disordered" evidence="1">
    <location>
        <begin position="582"/>
        <end position="762"/>
    </location>
</feature>
<comment type="caution">
    <text evidence="2">The sequence shown here is derived from an EMBL/GenBank/DDBJ whole genome shotgun (WGS) entry which is preliminary data.</text>
</comment>
<dbReference type="EMBL" id="JAKJXO020000001">
    <property type="protein sequence ID" value="KAL1612170.1"/>
    <property type="molecule type" value="Genomic_DNA"/>
</dbReference>